<comment type="subcellular location">
    <subcellularLocation>
        <location evidence="1">Cytoplasm</location>
    </subcellularLocation>
</comment>
<accession>A0A4Z2BYP8</accession>
<dbReference type="SMART" id="SM00913">
    <property type="entry name" value="IBN_N"/>
    <property type="match status" value="1"/>
</dbReference>
<dbReference type="SMART" id="SM00060">
    <property type="entry name" value="FN3"/>
    <property type="match status" value="3"/>
</dbReference>
<protein>
    <recommendedName>
        <fullName evidence="12">Importin N-terminal domain-containing protein</fullName>
    </recommendedName>
</protein>
<keyword evidence="11" id="KW-1185">Reference proteome</keyword>
<keyword evidence="7" id="KW-0732">Signal</keyword>
<comment type="caution">
    <text evidence="10">The sequence shown here is derived from an EMBL/GenBank/DDBJ whole genome shotgun (WGS) entry which is preliminary data.</text>
</comment>
<dbReference type="InterPro" id="IPR001494">
    <property type="entry name" value="Importin-beta_N"/>
</dbReference>
<dbReference type="EMBL" id="SWLE01000008">
    <property type="protein sequence ID" value="TNM97291.1"/>
    <property type="molecule type" value="Genomic_DNA"/>
</dbReference>
<evidence type="ECO:0000256" key="1">
    <source>
        <dbReference type="ARBA" id="ARBA00004496"/>
    </source>
</evidence>
<organism evidence="10 11">
    <name type="scientific">Takifugu bimaculatus</name>
    <dbReference type="NCBI Taxonomy" id="433685"/>
    <lineage>
        <taxon>Eukaryota</taxon>
        <taxon>Metazoa</taxon>
        <taxon>Chordata</taxon>
        <taxon>Craniata</taxon>
        <taxon>Vertebrata</taxon>
        <taxon>Euteleostomi</taxon>
        <taxon>Actinopterygii</taxon>
        <taxon>Neopterygii</taxon>
        <taxon>Teleostei</taxon>
        <taxon>Neoteleostei</taxon>
        <taxon>Acanthomorphata</taxon>
        <taxon>Eupercaria</taxon>
        <taxon>Tetraodontiformes</taxon>
        <taxon>Tetradontoidea</taxon>
        <taxon>Tetraodontidae</taxon>
        <taxon>Takifugu</taxon>
    </lineage>
</organism>
<keyword evidence="2" id="KW-0813">Transport</keyword>
<keyword evidence="4" id="KW-0677">Repeat</keyword>
<feature type="domain" description="Fibronectin type-III" evidence="9">
    <location>
        <begin position="427"/>
        <end position="525"/>
    </location>
</feature>
<dbReference type="PROSITE" id="PS50166">
    <property type="entry name" value="IMPORTIN_B_NT"/>
    <property type="match status" value="1"/>
</dbReference>
<dbReference type="Pfam" id="PF03810">
    <property type="entry name" value="IBN_N"/>
    <property type="match status" value="1"/>
</dbReference>
<reference evidence="10 11" key="1">
    <citation type="submission" date="2019-04" db="EMBL/GenBank/DDBJ databases">
        <title>The sequence and de novo assembly of Takifugu bimaculatus genome using PacBio and Hi-C technologies.</title>
        <authorList>
            <person name="Xu P."/>
            <person name="Liu B."/>
            <person name="Zhou Z."/>
        </authorList>
    </citation>
    <scope>NUCLEOTIDE SEQUENCE [LARGE SCALE GENOMIC DNA]</scope>
    <source>
        <strain evidence="10">TB-2018</strain>
        <tissue evidence="10">Muscle</tissue>
    </source>
</reference>
<dbReference type="CDD" id="cd00063">
    <property type="entry name" value="FN3"/>
    <property type="match status" value="2"/>
</dbReference>
<dbReference type="GO" id="GO:0006606">
    <property type="term" value="P:protein import into nucleus"/>
    <property type="evidence" value="ECO:0007669"/>
    <property type="project" value="InterPro"/>
</dbReference>
<feature type="region of interest" description="Disordered" evidence="6">
    <location>
        <begin position="633"/>
        <end position="679"/>
    </location>
</feature>
<proteinExistence type="predicted"/>
<keyword evidence="3" id="KW-0963">Cytoplasm</keyword>
<feature type="chain" id="PRO_5021432893" description="Importin N-terminal domain-containing protein" evidence="7">
    <location>
        <begin position="25"/>
        <end position="1566"/>
    </location>
</feature>
<gene>
    <name evidence="10" type="ORF">fugu_015447</name>
</gene>
<evidence type="ECO:0000256" key="6">
    <source>
        <dbReference type="SAM" id="MobiDB-lite"/>
    </source>
</evidence>
<evidence type="ECO:0000256" key="5">
    <source>
        <dbReference type="ARBA" id="ARBA00022927"/>
    </source>
</evidence>
<feature type="region of interest" description="Disordered" evidence="6">
    <location>
        <begin position="1002"/>
        <end position="1042"/>
    </location>
</feature>
<dbReference type="GO" id="GO:0005737">
    <property type="term" value="C:cytoplasm"/>
    <property type="evidence" value="ECO:0007669"/>
    <property type="project" value="UniProtKB-SubCell"/>
</dbReference>
<keyword evidence="5" id="KW-0653">Protein transport</keyword>
<evidence type="ECO:0000313" key="11">
    <source>
        <dbReference type="Proteomes" id="UP000516260"/>
    </source>
</evidence>
<sequence length="1566" mass="177248">MVTFRTRWLLPMLLLNLPKCFTLGRPAPPSTPHCYIPCDVNDCFGDVYCSWEHMQNSQIPTNYSLHWRSTHNNEEQGITRTSFSGLIHRDHFSDPAELFVWVQAKNQYGSAKSNMLIFNTTDIIKPPPPTFNDLSDDEAFEIHWDSICDQLKKFVGLCDVRYRTDADQTWIEKKGFYSTYTIENPENCTAYELQVRCACKTSLASNWTTSRRIPGVEMAPIGKLDIWMDCGISTKASDCFLTWKELPISQMCGVILGYELRISHGDKEELFNLSTTFPNNQLKCDEMQCHFDSIKPSIKNATSVSLSAYNVHGANAPSYLPKLVTGKGETRQVFYFEMNDENLTVSWDVPPVLSDSLKKYVVQYKQAASLPGQGFSWVKLNKSQTTAFIRGQFKKYTAYRISLFAISHGNVVHHLSSAIGYSQQGAPPEVLSFKVLSISTTDVILGWEPSSLSSQKGLVLYYQIGVNQKEKVYNVSGMALNESKAEMELQHLRPGQDYEVWIRAVTAVGPGNKTTLRFKTNHHENFDFRRVLGIVCSCFICLFVVICVLTRTKKISQLLSGCYCKKIPDPKNSLIFREAKCQSRDPMTWICSPSRESLPKIIMLEVVLIQPSLAKTKSAEQLNTPIAGEWSSSMECEEDRRENAVTEKHQRTEYKKMVDSDEERSWSSSEEEPCTSGMEWQPDEQGLMQVLQLLKDSQSPNTVTQRAVQQKLEQLNQFPDFNNYLIFVLTRLKSEDEPTRSLSGLILKNNVKAHYQNFPSGVSDFIKHECLNNIGDASLLIRATIGILITTIASKGELQTWPELLPQLCSLLDSEDYNTCEGSFGALQKICEDSSELLDSDALNQPLNIMIPKFLQFFKHRSPKIRSHAIACVNQFIICRAQALMDHIDTFIESLFALAADEDSEVRKNVCRALVMLLEVRIDRLIPHMHSIIQYMLQRTQDPDENVALEACEFWLTLAEQPICKEMLSGHLMQLVPILVNGMKYSEIDIILLKGDVEEDEAVPDSDQDIKPRFHKSRTVTLQHEGGGDEEDEDIDDDDDDDDDTLSDWNLRKCSAAALDVLANVFRDDLLPHLLPVLKDLLFHPDWVVKESGILVLGAIAEGCMQGMVPYLPELIPHLIQCLCDKKALVRSIACWTLSRYAHWVVSQPPDSYLKPLMTELLKRILDSNKRVQEAACSAFATLEEEACTELVPYLSFILDTLVFAFGKYQHKNLLILYDAIGTLADSVGHHLNQLDYIQKLMPPLIAKWNELKDEDKDLFPLLECLSSVATALQSGFLPYCEPVYQRCVTLVQKTLAQAMMYNQHPDQYEAPDKDFMIVALDLLSGLAEGLGGHVEQLVARSNIMTLLFQCMQDTMPEVRQSSFALLGDLTKACFPHVKPCISEFMPILGLNLNPEFISVCNNATWAIGEISMQMGAEMQPYVGLVLPHLVEIINRPSTPKTLLENTAITIGRLGYVCPQEVAPQLQQFIRPWCSSLRNIRDNEEKDSAFRGICVMIGVNPAGVVQDFIFFCDAVASWVNPKDDLRDMFYKILHGFKDQVGEENWQQFSEQFPPLLKERLSACYGV</sequence>
<feature type="compositionally biased region" description="Basic and acidic residues" evidence="6">
    <location>
        <begin position="638"/>
        <end position="665"/>
    </location>
</feature>
<dbReference type="InterPro" id="IPR011989">
    <property type="entry name" value="ARM-like"/>
</dbReference>
<feature type="compositionally biased region" description="Acidic residues" evidence="6">
    <location>
        <begin position="1028"/>
        <end position="1042"/>
    </location>
</feature>
<dbReference type="PROSITE" id="PS50853">
    <property type="entry name" value="FN3"/>
    <property type="match status" value="1"/>
</dbReference>
<feature type="signal peptide" evidence="7">
    <location>
        <begin position="1"/>
        <end position="24"/>
    </location>
</feature>
<evidence type="ECO:0000313" key="10">
    <source>
        <dbReference type="EMBL" id="TNM97291.1"/>
    </source>
</evidence>
<dbReference type="Pfam" id="PF13513">
    <property type="entry name" value="HEAT_EZ"/>
    <property type="match status" value="1"/>
</dbReference>
<dbReference type="SUPFAM" id="SSF49265">
    <property type="entry name" value="Fibronectin type III"/>
    <property type="match status" value="3"/>
</dbReference>
<dbReference type="Pfam" id="PF00041">
    <property type="entry name" value="fn3"/>
    <property type="match status" value="1"/>
</dbReference>
<evidence type="ECO:0000256" key="7">
    <source>
        <dbReference type="SAM" id="SignalP"/>
    </source>
</evidence>
<evidence type="ECO:0000256" key="3">
    <source>
        <dbReference type="ARBA" id="ARBA00022490"/>
    </source>
</evidence>
<feature type="domain" description="Importin N-terminal" evidence="8">
    <location>
        <begin position="708"/>
        <end position="776"/>
    </location>
</feature>
<dbReference type="SUPFAM" id="SSF48371">
    <property type="entry name" value="ARM repeat"/>
    <property type="match status" value="1"/>
</dbReference>
<dbReference type="InterPro" id="IPR003961">
    <property type="entry name" value="FN3_dom"/>
</dbReference>
<dbReference type="InterPro" id="IPR040122">
    <property type="entry name" value="Importin_beta"/>
</dbReference>
<evidence type="ECO:0000259" key="8">
    <source>
        <dbReference type="PROSITE" id="PS50166"/>
    </source>
</evidence>
<evidence type="ECO:0008006" key="12">
    <source>
        <dbReference type="Google" id="ProtNLM"/>
    </source>
</evidence>
<evidence type="ECO:0000259" key="9">
    <source>
        <dbReference type="PROSITE" id="PS50853"/>
    </source>
</evidence>
<dbReference type="Gene3D" id="2.60.40.10">
    <property type="entry name" value="Immunoglobulins"/>
    <property type="match status" value="4"/>
</dbReference>
<dbReference type="InterPro" id="IPR036116">
    <property type="entry name" value="FN3_sf"/>
</dbReference>
<dbReference type="InterPro" id="IPR016024">
    <property type="entry name" value="ARM-type_fold"/>
</dbReference>
<evidence type="ECO:0000256" key="2">
    <source>
        <dbReference type="ARBA" id="ARBA00022448"/>
    </source>
</evidence>
<dbReference type="GO" id="GO:0031267">
    <property type="term" value="F:small GTPase binding"/>
    <property type="evidence" value="ECO:0007669"/>
    <property type="project" value="InterPro"/>
</dbReference>
<dbReference type="Proteomes" id="UP000516260">
    <property type="component" value="Chromosome 16"/>
</dbReference>
<dbReference type="Gene3D" id="1.25.10.10">
    <property type="entry name" value="Leucine-rich Repeat Variant"/>
    <property type="match status" value="1"/>
</dbReference>
<evidence type="ECO:0000256" key="4">
    <source>
        <dbReference type="ARBA" id="ARBA00022737"/>
    </source>
</evidence>
<dbReference type="InterPro" id="IPR013783">
    <property type="entry name" value="Ig-like_fold"/>
</dbReference>
<dbReference type="PANTHER" id="PTHR10527">
    <property type="entry name" value="IMPORTIN BETA"/>
    <property type="match status" value="1"/>
</dbReference>
<name>A0A4Z2BYP8_9TELE</name>